<dbReference type="Pfam" id="PF07589">
    <property type="entry name" value="PEP-CTERM"/>
    <property type="match status" value="1"/>
</dbReference>
<sequence>MKNIFTAALLSLLFFSANCYALPMATDDLWDISQGSSVTGNSGILFNSNQTGMFGGYTSAAAEPPNTIFSDYQQAGTLHWIEWQTPSEITLRSFNLVAFHDGRPYDMTHRGFDTFNLLSSVDGTTWNQIYTYDTDPDGDLLYGGGVTYTNPAALELAADLSTPVFAKYFRAEFVQTGQGINGSGPRILELDGYDTFLDGSTGGDPVPEPATILLFGAGIACLGGLRLRKA</sequence>
<reference evidence="3" key="1">
    <citation type="submission" date="2020-09" db="EMBL/GenBank/DDBJ databases">
        <title>Desulfogranum mesoprofundum gen. nov., sp. nov., a novel mesophilic, sulfate-reducing chemolithoautotroph isolated from a deep-sea hydrothermal vent chimney in the Suiyo Seamount.</title>
        <authorList>
            <person name="Hashimoto Y."/>
            <person name="Nakagawa S."/>
        </authorList>
    </citation>
    <scope>NUCLEOTIDE SEQUENCE</scope>
    <source>
        <strain evidence="3">KT2</strain>
    </source>
</reference>
<keyword evidence="1" id="KW-0732">Signal</keyword>
<organism evidence="3 4">
    <name type="scientific">Desulfomarina profundi</name>
    <dbReference type="NCBI Taxonomy" id="2772557"/>
    <lineage>
        <taxon>Bacteria</taxon>
        <taxon>Pseudomonadati</taxon>
        <taxon>Thermodesulfobacteriota</taxon>
        <taxon>Desulfobulbia</taxon>
        <taxon>Desulfobulbales</taxon>
        <taxon>Desulfobulbaceae</taxon>
        <taxon>Desulfomarina</taxon>
    </lineage>
</organism>
<dbReference type="AlphaFoldDB" id="A0A8D5FIS7"/>
<accession>A0A8D5FIS7</accession>
<dbReference type="KEGG" id="dbk:DGMP_30900"/>
<dbReference type="RefSeq" id="WP_228854756.1">
    <property type="nucleotide sequence ID" value="NZ_AP024086.1"/>
</dbReference>
<name>A0A8D5FIS7_9BACT</name>
<dbReference type="Proteomes" id="UP000826725">
    <property type="component" value="Chromosome"/>
</dbReference>
<evidence type="ECO:0000256" key="1">
    <source>
        <dbReference type="SAM" id="SignalP"/>
    </source>
</evidence>
<evidence type="ECO:0000313" key="4">
    <source>
        <dbReference type="Proteomes" id="UP000826725"/>
    </source>
</evidence>
<dbReference type="InterPro" id="IPR013424">
    <property type="entry name" value="Ice-binding_C"/>
</dbReference>
<protein>
    <recommendedName>
        <fullName evidence="2">Ice-binding protein C-terminal domain-containing protein</fullName>
    </recommendedName>
</protein>
<feature type="signal peptide" evidence="1">
    <location>
        <begin position="1"/>
        <end position="21"/>
    </location>
</feature>
<feature type="domain" description="Ice-binding protein C-terminal" evidence="2">
    <location>
        <begin position="205"/>
        <end position="229"/>
    </location>
</feature>
<dbReference type="NCBIfam" id="TIGR02595">
    <property type="entry name" value="PEP_CTERM"/>
    <property type="match status" value="1"/>
</dbReference>
<proteinExistence type="predicted"/>
<dbReference type="EMBL" id="AP024086">
    <property type="protein sequence ID" value="BCL62397.1"/>
    <property type="molecule type" value="Genomic_DNA"/>
</dbReference>
<gene>
    <name evidence="3" type="ORF">DGMP_30900</name>
</gene>
<evidence type="ECO:0000259" key="2">
    <source>
        <dbReference type="Pfam" id="PF07589"/>
    </source>
</evidence>
<feature type="chain" id="PRO_5034232789" description="Ice-binding protein C-terminal domain-containing protein" evidence="1">
    <location>
        <begin position="22"/>
        <end position="230"/>
    </location>
</feature>
<evidence type="ECO:0000313" key="3">
    <source>
        <dbReference type="EMBL" id="BCL62397.1"/>
    </source>
</evidence>
<keyword evidence="4" id="KW-1185">Reference proteome</keyword>